<dbReference type="GeneTree" id="ENSGT01150000286904"/>
<keyword evidence="4" id="KW-1133">Transmembrane helix</keyword>
<dbReference type="PANTHER" id="PTHR24106">
    <property type="entry name" value="NACHT, LRR AND CARD DOMAINS-CONTAINING"/>
    <property type="match status" value="1"/>
</dbReference>
<keyword evidence="4" id="KW-0812">Transmembrane</keyword>
<keyword evidence="4" id="KW-0472">Membrane</keyword>
<evidence type="ECO:0000313" key="5">
    <source>
        <dbReference type="Ensembl" id="ENSCVAP00000012972.1"/>
    </source>
</evidence>
<feature type="transmembrane region" description="Helical" evidence="4">
    <location>
        <begin position="303"/>
        <end position="330"/>
    </location>
</feature>
<sequence>CATKTCCFFVQCEFTAHDAWLLKNIFSSCLLRLSDCNLSERSCEALASVLSSQSSNLREKDLSKNKLQDSGVELLSSGLKSPNCKLETLRSDIILFFNLCVSLKYSSKTMPDLNTTCRIQSLFILFYSITVLHCSLCLFRLNDCDLSERSCEVLASVLSSQSSNLREMDVSNNKLQDSGVELLSSGLKSPNCKLESLRSDIILFLNTFMLNFYVINLLHQTQPSHPSVNSANAASDEGNRSCEALASVLSSQSSNLREMDLSNNKLQDSGVEKLSSGLKSPNCKLETLRSEHESRTHLNFLDFLYFIQLIHLFSLIYICFCFIHFSLCLLRLNDCNLSERSCEVLASVLSSQNSNLREMDLSNNKLQDSGVELLSSGLKSPHCKLETLRSEHESRTHLKRKDERRKKRR</sequence>
<dbReference type="Ensembl" id="ENSCVAT00000030542.1">
    <property type="protein sequence ID" value="ENSCVAP00000012972.1"/>
    <property type="gene ID" value="ENSCVAG00000015462.1"/>
</dbReference>
<name>A0A3Q2D3S0_CYPVA</name>
<dbReference type="SUPFAM" id="SSF52047">
    <property type="entry name" value="RNI-like"/>
    <property type="match status" value="2"/>
</dbReference>
<feature type="region of interest" description="Disordered" evidence="3">
    <location>
        <begin position="388"/>
        <end position="409"/>
    </location>
</feature>
<dbReference type="InterPro" id="IPR032675">
    <property type="entry name" value="LRR_dom_sf"/>
</dbReference>
<dbReference type="PROSITE" id="PS51450">
    <property type="entry name" value="LRR"/>
    <property type="match status" value="1"/>
</dbReference>
<dbReference type="InterPro" id="IPR001611">
    <property type="entry name" value="Leu-rich_rpt"/>
</dbReference>
<evidence type="ECO:0000256" key="4">
    <source>
        <dbReference type="SAM" id="Phobius"/>
    </source>
</evidence>
<organism evidence="5 6">
    <name type="scientific">Cyprinodon variegatus</name>
    <name type="common">Sheepshead minnow</name>
    <dbReference type="NCBI Taxonomy" id="28743"/>
    <lineage>
        <taxon>Eukaryota</taxon>
        <taxon>Metazoa</taxon>
        <taxon>Chordata</taxon>
        <taxon>Craniata</taxon>
        <taxon>Vertebrata</taxon>
        <taxon>Euteleostomi</taxon>
        <taxon>Actinopterygii</taxon>
        <taxon>Neopterygii</taxon>
        <taxon>Teleostei</taxon>
        <taxon>Neoteleostei</taxon>
        <taxon>Acanthomorphata</taxon>
        <taxon>Ovalentaria</taxon>
        <taxon>Atherinomorphae</taxon>
        <taxon>Cyprinodontiformes</taxon>
        <taxon>Cyprinodontidae</taxon>
        <taxon>Cyprinodon</taxon>
    </lineage>
</organism>
<reference evidence="5" key="2">
    <citation type="submission" date="2025-09" db="UniProtKB">
        <authorList>
            <consortium name="Ensembl"/>
        </authorList>
    </citation>
    <scope>IDENTIFICATION</scope>
</reference>
<keyword evidence="1" id="KW-0433">Leucine-rich repeat</keyword>
<dbReference type="AlphaFoldDB" id="A0A3Q2D3S0"/>
<dbReference type="Proteomes" id="UP000265020">
    <property type="component" value="Unassembled WGS sequence"/>
</dbReference>
<evidence type="ECO:0008006" key="7">
    <source>
        <dbReference type="Google" id="ProtNLM"/>
    </source>
</evidence>
<evidence type="ECO:0000256" key="2">
    <source>
        <dbReference type="ARBA" id="ARBA00022737"/>
    </source>
</evidence>
<keyword evidence="6" id="KW-1185">Reference proteome</keyword>
<keyword evidence="2" id="KW-0677">Repeat</keyword>
<dbReference type="Gene3D" id="3.80.10.10">
    <property type="entry name" value="Ribonuclease Inhibitor"/>
    <property type="match status" value="4"/>
</dbReference>
<reference evidence="5" key="1">
    <citation type="submission" date="2025-08" db="UniProtKB">
        <authorList>
            <consortium name="Ensembl"/>
        </authorList>
    </citation>
    <scope>IDENTIFICATION</scope>
</reference>
<accession>A0A3Q2D3S0</accession>
<dbReference type="InterPro" id="IPR051261">
    <property type="entry name" value="NLR"/>
</dbReference>
<evidence type="ECO:0000313" key="6">
    <source>
        <dbReference type="Proteomes" id="UP000265020"/>
    </source>
</evidence>
<protein>
    <recommendedName>
        <fullName evidence="7">NACHT LRR and PYD domain-containing protein</fullName>
    </recommendedName>
</protein>
<dbReference type="OMA" id="NTTCRIQ"/>
<evidence type="ECO:0000256" key="1">
    <source>
        <dbReference type="ARBA" id="ARBA00022614"/>
    </source>
</evidence>
<dbReference type="SMART" id="SM00368">
    <property type="entry name" value="LRR_RI"/>
    <property type="match status" value="7"/>
</dbReference>
<feature type="compositionally biased region" description="Basic residues" evidence="3">
    <location>
        <begin position="397"/>
        <end position="409"/>
    </location>
</feature>
<evidence type="ECO:0000256" key="3">
    <source>
        <dbReference type="SAM" id="MobiDB-lite"/>
    </source>
</evidence>
<proteinExistence type="predicted"/>
<dbReference type="Pfam" id="PF13516">
    <property type="entry name" value="LRR_6"/>
    <property type="match status" value="4"/>
</dbReference>